<dbReference type="GO" id="GO:0006508">
    <property type="term" value="P:proteolysis"/>
    <property type="evidence" value="ECO:0007669"/>
    <property type="project" value="UniProtKB-KW"/>
</dbReference>
<dbReference type="Proteomes" id="UP000505210">
    <property type="component" value="Chromosome"/>
</dbReference>
<dbReference type="GO" id="GO:0005524">
    <property type="term" value="F:ATP binding"/>
    <property type="evidence" value="ECO:0007669"/>
    <property type="project" value="InterPro"/>
</dbReference>
<keyword evidence="1" id="KW-0378">Hydrolase</keyword>
<dbReference type="SUPFAM" id="SSF140990">
    <property type="entry name" value="FtsH protease domain-like"/>
    <property type="match status" value="1"/>
</dbReference>
<evidence type="ECO:0000313" key="2">
    <source>
        <dbReference type="Proteomes" id="UP000505210"/>
    </source>
</evidence>
<organism evidence="1 2">
    <name type="scientific">Thermoleptolyngbya sichuanensis A183</name>
    <dbReference type="NCBI Taxonomy" id="2737172"/>
    <lineage>
        <taxon>Bacteria</taxon>
        <taxon>Bacillati</taxon>
        <taxon>Cyanobacteriota</taxon>
        <taxon>Cyanophyceae</taxon>
        <taxon>Oculatellales</taxon>
        <taxon>Oculatellaceae</taxon>
        <taxon>Thermoleptolyngbya</taxon>
        <taxon>Thermoleptolyngbya sichuanensis</taxon>
    </lineage>
</organism>
<dbReference type="EMBL" id="CP053661">
    <property type="protein sequence ID" value="QKD84263.1"/>
    <property type="molecule type" value="Genomic_DNA"/>
</dbReference>
<evidence type="ECO:0000313" key="1">
    <source>
        <dbReference type="EMBL" id="QKD84263.1"/>
    </source>
</evidence>
<name>A0A6M8BNA0_9CYAN</name>
<dbReference type="PANTHER" id="PTHR33471:SF7">
    <property type="entry name" value="ATP-DEPENDENT ZINC METALLOPROTEASE-RELATED"/>
    <property type="match status" value="1"/>
</dbReference>
<proteinExistence type="predicted"/>
<dbReference type="PANTHER" id="PTHR33471">
    <property type="entry name" value="ATP-DEPENDENT ZINC METALLOPROTEASE-RELATED"/>
    <property type="match status" value="1"/>
</dbReference>
<dbReference type="KEGG" id="theu:HPC62_20640"/>
<dbReference type="GO" id="GO:0004222">
    <property type="term" value="F:metalloendopeptidase activity"/>
    <property type="evidence" value="ECO:0007669"/>
    <property type="project" value="InterPro"/>
</dbReference>
<dbReference type="RefSeq" id="WP_172358308.1">
    <property type="nucleotide sequence ID" value="NZ_CP053661.1"/>
</dbReference>
<keyword evidence="2" id="KW-1185">Reference proteome</keyword>
<dbReference type="AlphaFoldDB" id="A0A6M8BNA0"/>
<dbReference type="InterPro" id="IPR037219">
    <property type="entry name" value="Peptidase_M41-like"/>
</dbReference>
<dbReference type="GO" id="GO:0004176">
    <property type="term" value="F:ATP-dependent peptidase activity"/>
    <property type="evidence" value="ECO:0007669"/>
    <property type="project" value="InterPro"/>
</dbReference>
<dbReference type="Gene3D" id="1.20.58.760">
    <property type="entry name" value="Peptidase M41"/>
    <property type="match status" value="1"/>
</dbReference>
<gene>
    <name evidence="1" type="ORF">HPC62_20640</name>
</gene>
<sequence>MNQSALNLIAVTVFAFTMLSLLGPVIHVSPLVTAIAAGGLLGAATLDTLTWQGRGGTLLLDWVAGFSPEHRARVLRHEAGHFLVAHHLDIPITGYTLSAWEALRQGQPGAGGVSFDTTQLDAELLQGKLSAQQIDRYCTVWMAGIAAETLVYGNAEGGGNDRQTLYALWNALRRSPAEAALKERWATLQAKNMLETHRAAYDRLVAAMERRDSVEACRAVLSSPADASAPPAV</sequence>
<accession>A0A6M8BNA0</accession>
<reference evidence="1 2" key="1">
    <citation type="submission" date="2020-05" db="EMBL/GenBank/DDBJ databases">
        <title>Complete genome sequence of of a novel Thermoleptolyngbya strain isolated from hot springs of Ganzi, Sichuan China.</title>
        <authorList>
            <person name="Tang J."/>
            <person name="Daroch M."/>
            <person name="Li L."/>
            <person name="Waleron K."/>
            <person name="Waleron M."/>
            <person name="Waleron M."/>
        </authorList>
    </citation>
    <scope>NUCLEOTIDE SEQUENCE [LARGE SCALE GENOMIC DNA]</scope>
    <source>
        <strain evidence="1 2">PKUAC-SCTA183</strain>
    </source>
</reference>
<protein>
    <submittedName>
        <fullName evidence="1">ATP-dependent Zn protease</fullName>
    </submittedName>
</protein>
<keyword evidence="1" id="KW-0645">Protease</keyword>